<sequence>MGEPLSLDRVFEFPKDELEPHLAYDFFAYEPLPGYAGNPNNNNRWIEADAPLLGELGVVADEPMVGPIVDEIAKPIVKAEEQMITLEEEVWEVNEEWLMALVTPLSMLAVPSPSVYEAGGLEYSLGNLKYEHRQLVQKVIYVSDAEVASDRFEQIGSGFAGNSAAEGFADPVAADYCFRDEQSGEHIDAVHY</sequence>
<dbReference type="EMBL" id="BKCJ010273474">
    <property type="protein sequence ID" value="GEZ39295.1"/>
    <property type="molecule type" value="Genomic_DNA"/>
</dbReference>
<reference evidence="1" key="1">
    <citation type="journal article" date="2019" name="Sci. Rep.">
        <title>Draft genome of Tanacetum cinerariifolium, the natural source of mosquito coil.</title>
        <authorList>
            <person name="Yamashiro T."/>
            <person name="Shiraishi A."/>
            <person name="Satake H."/>
            <person name="Nakayama K."/>
        </authorList>
    </citation>
    <scope>NUCLEOTIDE SEQUENCE</scope>
</reference>
<name>A0A699II62_TANCI</name>
<comment type="caution">
    <text evidence="1">The sequence shown here is derived from an EMBL/GenBank/DDBJ whole genome shotgun (WGS) entry which is preliminary data.</text>
</comment>
<gene>
    <name evidence="1" type="ORF">Tci_511268</name>
</gene>
<protein>
    <submittedName>
        <fullName evidence="1">Uncharacterized protein</fullName>
    </submittedName>
</protein>
<organism evidence="1">
    <name type="scientific">Tanacetum cinerariifolium</name>
    <name type="common">Dalmatian daisy</name>
    <name type="synonym">Chrysanthemum cinerariifolium</name>
    <dbReference type="NCBI Taxonomy" id="118510"/>
    <lineage>
        <taxon>Eukaryota</taxon>
        <taxon>Viridiplantae</taxon>
        <taxon>Streptophyta</taxon>
        <taxon>Embryophyta</taxon>
        <taxon>Tracheophyta</taxon>
        <taxon>Spermatophyta</taxon>
        <taxon>Magnoliopsida</taxon>
        <taxon>eudicotyledons</taxon>
        <taxon>Gunneridae</taxon>
        <taxon>Pentapetalae</taxon>
        <taxon>asterids</taxon>
        <taxon>campanulids</taxon>
        <taxon>Asterales</taxon>
        <taxon>Asteraceae</taxon>
        <taxon>Asteroideae</taxon>
        <taxon>Anthemideae</taxon>
        <taxon>Anthemidinae</taxon>
        <taxon>Tanacetum</taxon>
    </lineage>
</organism>
<dbReference type="AlphaFoldDB" id="A0A699II62"/>
<evidence type="ECO:0000313" key="1">
    <source>
        <dbReference type="EMBL" id="GEZ39295.1"/>
    </source>
</evidence>
<accession>A0A699II62</accession>
<proteinExistence type="predicted"/>